<keyword evidence="2 4" id="KW-0863">Zinc-finger</keyword>
<dbReference type="InterPro" id="IPR011011">
    <property type="entry name" value="Znf_FYVE_PHD"/>
</dbReference>
<sequence>MDKPSSSSKRSWIWVIEALASYNKFPITTLQDLIDAAPVTQEDFTESAKEFIALRCLEELSPFTPSSTVPLDSSRTCLDVFDQIMNQEPSSNLDMSNLTMTSIGAEFLKWDLNSFIMHKRASNMKCQLEKMKDSILDGTLQLPDKLKEMSGLFPKNRANMACVNEGKRDYCSVKGDGNSTYAEDMRGKENSACLLLKDGNKSSKKGLTGNNRLCSKRTRVDLTDENSGSCLNETEVFIIKYNEFIRSTEKIKCNASTDFDSKKEKQVSRLGKEVSENSVEEIQIPKNVGHHSEMNNTETLCDGSLEDDGSSEDTHTMCTTSNLCQSSGQHTCEGETIDTVHVDPIPINDVIDIDSEAELSSDSDVYHNEKIALTNKKDEFLRSQHAFGQPNKKKPNVASSNVSQKPVASDKGVVDAGSEAELSSDSDMYHNEEIALTAKKDEFPRSRHAFGQDLPAMTESTGQNLCIKCNEAGQLLVCQTSTCSLMMHKNCLVDSAQLDGNGNFLCPFCGYSRTISEYLEAKKSASLAKKQLAIFKSKRIRN</sequence>
<protein>
    <submittedName>
        <fullName evidence="7">PHD finger protein 21a</fullName>
    </submittedName>
</protein>
<name>A0A2K3PPJ5_TRIPR</name>
<feature type="region of interest" description="Disordered" evidence="5">
    <location>
        <begin position="291"/>
        <end position="313"/>
    </location>
</feature>
<evidence type="ECO:0000313" key="7">
    <source>
        <dbReference type="EMBL" id="PNY17213.1"/>
    </source>
</evidence>
<dbReference type="AlphaFoldDB" id="A0A2K3PPJ5"/>
<feature type="region of interest" description="Disordered" evidence="5">
    <location>
        <begin position="386"/>
        <end position="429"/>
    </location>
</feature>
<comment type="caution">
    <text evidence="7">The sequence shown here is derived from an EMBL/GenBank/DDBJ whole genome shotgun (WGS) entry which is preliminary data.</text>
</comment>
<feature type="compositionally biased region" description="Polar residues" evidence="5">
    <location>
        <begin position="397"/>
        <end position="406"/>
    </location>
</feature>
<feature type="domain" description="PHD-type" evidence="6">
    <location>
        <begin position="463"/>
        <end position="512"/>
    </location>
</feature>
<keyword evidence="1" id="KW-0479">Metal-binding</keyword>
<accession>A0A2K3PPJ5</accession>
<reference evidence="7 8" key="1">
    <citation type="journal article" date="2014" name="Am. J. Bot.">
        <title>Genome assembly and annotation for red clover (Trifolium pratense; Fabaceae).</title>
        <authorList>
            <person name="Istvanek J."/>
            <person name="Jaros M."/>
            <person name="Krenek A."/>
            <person name="Repkova J."/>
        </authorList>
    </citation>
    <scope>NUCLEOTIDE SEQUENCE [LARGE SCALE GENOMIC DNA]</scope>
    <source>
        <strain evidence="8">cv. Tatra</strain>
        <tissue evidence="7">Young leaves</tissue>
    </source>
</reference>
<dbReference type="InterPro" id="IPR019787">
    <property type="entry name" value="Znf_PHD-finger"/>
</dbReference>
<dbReference type="GO" id="GO:0008270">
    <property type="term" value="F:zinc ion binding"/>
    <property type="evidence" value="ECO:0007669"/>
    <property type="project" value="UniProtKB-KW"/>
</dbReference>
<evidence type="ECO:0000256" key="1">
    <source>
        <dbReference type="ARBA" id="ARBA00022723"/>
    </source>
</evidence>
<gene>
    <name evidence="7" type="ORF">L195_g013951</name>
</gene>
<organism evidence="7 8">
    <name type="scientific">Trifolium pratense</name>
    <name type="common">Red clover</name>
    <dbReference type="NCBI Taxonomy" id="57577"/>
    <lineage>
        <taxon>Eukaryota</taxon>
        <taxon>Viridiplantae</taxon>
        <taxon>Streptophyta</taxon>
        <taxon>Embryophyta</taxon>
        <taxon>Tracheophyta</taxon>
        <taxon>Spermatophyta</taxon>
        <taxon>Magnoliopsida</taxon>
        <taxon>eudicotyledons</taxon>
        <taxon>Gunneridae</taxon>
        <taxon>Pentapetalae</taxon>
        <taxon>rosids</taxon>
        <taxon>fabids</taxon>
        <taxon>Fabales</taxon>
        <taxon>Fabaceae</taxon>
        <taxon>Papilionoideae</taxon>
        <taxon>50 kb inversion clade</taxon>
        <taxon>NPAAA clade</taxon>
        <taxon>Hologalegina</taxon>
        <taxon>IRL clade</taxon>
        <taxon>Trifolieae</taxon>
        <taxon>Trifolium</taxon>
    </lineage>
</organism>
<dbReference type="SMART" id="SM00249">
    <property type="entry name" value="PHD"/>
    <property type="match status" value="1"/>
</dbReference>
<evidence type="ECO:0000259" key="6">
    <source>
        <dbReference type="PROSITE" id="PS50016"/>
    </source>
</evidence>
<proteinExistence type="predicted"/>
<evidence type="ECO:0000256" key="5">
    <source>
        <dbReference type="SAM" id="MobiDB-lite"/>
    </source>
</evidence>
<evidence type="ECO:0000256" key="3">
    <source>
        <dbReference type="ARBA" id="ARBA00022833"/>
    </source>
</evidence>
<dbReference type="InterPro" id="IPR013083">
    <property type="entry name" value="Znf_RING/FYVE/PHD"/>
</dbReference>
<keyword evidence="3" id="KW-0862">Zinc</keyword>
<evidence type="ECO:0000256" key="2">
    <source>
        <dbReference type="ARBA" id="ARBA00022771"/>
    </source>
</evidence>
<dbReference type="InterPro" id="IPR001965">
    <property type="entry name" value="Znf_PHD"/>
</dbReference>
<evidence type="ECO:0000313" key="8">
    <source>
        <dbReference type="Proteomes" id="UP000236291"/>
    </source>
</evidence>
<dbReference type="PANTHER" id="PTHR47863:SF4">
    <property type="entry name" value="RING_FYVE_PHD ZINC FINGER SUPERFAMILY PROTEIN"/>
    <property type="match status" value="1"/>
</dbReference>
<reference evidence="7 8" key="2">
    <citation type="journal article" date="2017" name="Front. Plant Sci.">
        <title>Gene Classification and Mining of Molecular Markers Useful in Red Clover (Trifolium pratense) Breeding.</title>
        <authorList>
            <person name="Istvanek J."/>
            <person name="Dluhosova J."/>
            <person name="Dluhos P."/>
            <person name="Patkova L."/>
            <person name="Nedelnik J."/>
            <person name="Repkova J."/>
        </authorList>
    </citation>
    <scope>NUCLEOTIDE SEQUENCE [LARGE SCALE GENOMIC DNA]</scope>
    <source>
        <strain evidence="8">cv. Tatra</strain>
        <tissue evidence="7">Young leaves</tissue>
    </source>
</reference>
<dbReference type="EMBL" id="ASHM01009178">
    <property type="protein sequence ID" value="PNY17213.1"/>
    <property type="molecule type" value="Genomic_DNA"/>
</dbReference>
<dbReference type="PROSITE" id="PS50016">
    <property type="entry name" value="ZF_PHD_2"/>
    <property type="match status" value="1"/>
</dbReference>
<dbReference type="Gene3D" id="3.30.40.10">
    <property type="entry name" value="Zinc/RING finger domain, C3HC4 (zinc finger)"/>
    <property type="match status" value="1"/>
</dbReference>
<dbReference type="PANTHER" id="PTHR47863">
    <property type="entry name" value="RING/FYVE/PHD ZINC FINGER SUPERFAMILY PROTEIN"/>
    <property type="match status" value="1"/>
</dbReference>
<evidence type="ECO:0000256" key="4">
    <source>
        <dbReference type="PROSITE-ProRule" id="PRU00146"/>
    </source>
</evidence>
<dbReference type="SUPFAM" id="SSF57903">
    <property type="entry name" value="FYVE/PHD zinc finger"/>
    <property type="match status" value="1"/>
</dbReference>
<dbReference type="Proteomes" id="UP000236291">
    <property type="component" value="Unassembled WGS sequence"/>
</dbReference>